<feature type="chain" id="PRO_5032998812" description="Porin family protein" evidence="2">
    <location>
        <begin position="22"/>
        <end position="340"/>
    </location>
</feature>
<dbReference type="AlphaFoldDB" id="A0A840MXZ6"/>
<dbReference type="EMBL" id="JACHIJ010000002">
    <property type="protein sequence ID" value="MBB5051630.1"/>
    <property type="molecule type" value="Genomic_DNA"/>
</dbReference>
<dbReference type="Gene3D" id="2.40.160.20">
    <property type="match status" value="1"/>
</dbReference>
<gene>
    <name evidence="3" type="ORF">HNQ36_001584</name>
</gene>
<protein>
    <recommendedName>
        <fullName evidence="5">Porin family protein</fullName>
    </recommendedName>
</protein>
<comment type="caution">
    <text evidence="3">The sequence shown here is derived from an EMBL/GenBank/DDBJ whole genome shotgun (WGS) entry which is preliminary data.</text>
</comment>
<dbReference type="SUPFAM" id="SSF56925">
    <property type="entry name" value="OMPA-like"/>
    <property type="match status" value="1"/>
</dbReference>
<dbReference type="RefSeq" id="WP_246395310.1">
    <property type="nucleotide sequence ID" value="NZ_JACHIJ010000002.1"/>
</dbReference>
<dbReference type="InterPro" id="IPR011250">
    <property type="entry name" value="OMP/PagP_B-barrel"/>
</dbReference>
<sequence>MTARKCFIVVAGLMAASVAHAEDIPSNAELFRMLKAQQQTISELRTELKQAKQERRAASTREAREVATVAARAGRDAAKEAVAATAPAQAYAMYARAPAASLAASRGAYIGVFGGGGSRGSSGVSQFGTAFFPEIAGGPQAVNATGRTDSGSVGFGGAHLGYEWAYGTHLLPAVEVEGFYLAGNQRHATLANPTGLAEQSFDNTFPTRTTVVLANMVVGFRTPYQGITPYVGGGIGAANVSIKGATSTQIAPLEAGINHFNSNSDSSVWTFAAQAKAGARLALGGSGAYLFGEYRYLYVGDANHMFGSTAYPSHAPTSPWTTSFGGTSHHLAAGGIGFNF</sequence>
<organism evidence="3 4">
    <name type="scientific">Afipia massiliensis</name>
    <dbReference type="NCBI Taxonomy" id="211460"/>
    <lineage>
        <taxon>Bacteria</taxon>
        <taxon>Pseudomonadati</taxon>
        <taxon>Pseudomonadota</taxon>
        <taxon>Alphaproteobacteria</taxon>
        <taxon>Hyphomicrobiales</taxon>
        <taxon>Nitrobacteraceae</taxon>
        <taxon>Afipia</taxon>
    </lineage>
</organism>
<dbReference type="Proteomes" id="UP000521227">
    <property type="component" value="Unassembled WGS sequence"/>
</dbReference>
<accession>A0A840MXZ6</accession>
<reference evidence="3 4" key="1">
    <citation type="submission" date="2020-08" db="EMBL/GenBank/DDBJ databases">
        <title>Genomic Encyclopedia of Type Strains, Phase IV (KMG-IV): sequencing the most valuable type-strain genomes for metagenomic binning, comparative biology and taxonomic classification.</title>
        <authorList>
            <person name="Goeker M."/>
        </authorList>
    </citation>
    <scope>NUCLEOTIDE SEQUENCE [LARGE SCALE GENOMIC DNA]</scope>
    <source>
        <strain evidence="3 4">DSM 17498</strain>
    </source>
</reference>
<evidence type="ECO:0000256" key="2">
    <source>
        <dbReference type="SAM" id="SignalP"/>
    </source>
</evidence>
<proteinExistence type="predicted"/>
<feature type="signal peptide" evidence="2">
    <location>
        <begin position="1"/>
        <end position="21"/>
    </location>
</feature>
<evidence type="ECO:0008006" key="5">
    <source>
        <dbReference type="Google" id="ProtNLM"/>
    </source>
</evidence>
<evidence type="ECO:0000313" key="4">
    <source>
        <dbReference type="Proteomes" id="UP000521227"/>
    </source>
</evidence>
<feature type="coiled-coil region" evidence="1">
    <location>
        <begin position="27"/>
        <end position="61"/>
    </location>
</feature>
<evidence type="ECO:0000256" key="1">
    <source>
        <dbReference type="SAM" id="Coils"/>
    </source>
</evidence>
<keyword evidence="2" id="KW-0732">Signal</keyword>
<evidence type="ECO:0000313" key="3">
    <source>
        <dbReference type="EMBL" id="MBB5051630.1"/>
    </source>
</evidence>
<name>A0A840MXZ6_9BRAD</name>
<keyword evidence="1" id="KW-0175">Coiled coil</keyword>